<evidence type="ECO:0000313" key="1">
    <source>
        <dbReference type="EMBL" id="ABG51023.1"/>
    </source>
</evidence>
<organism evidence="1">
    <name type="scientific">Trichodesmium erythraeum (strain IMS101)</name>
    <dbReference type="NCBI Taxonomy" id="203124"/>
    <lineage>
        <taxon>Bacteria</taxon>
        <taxon>Bacillati</taxon>
        <taxon>Cyanobacteriota</taxon>
        <taxon>Cyanophyceae</taxon>
        <taxon>Oscillatoriophycideae</taxon>
        <taxon>Oscillatoriales</taxon>
        <taxon>Microcoleaceae</taxon>
        <taxon>Trichodesmium</taxon>
    </lineage>
</organism>
<sequence>MTFKLLLGQEAKLFVYQVPQLNFSMGFKKFFPLYSPRVGPLGIDFGWSLRARVNSLGLSYDAYGLNKYLKSDRRLTLSQRCIKLTIMQEKTMLKFILLARFVMRV</sequence>
<proteinExistence type="predicted"/>
<dbReference type="AlphaFoldDB" id="Q114Q1"/>
<name>Q114Q1_TRIEI</name>
<dbReference type="RefSeq" id="WP_011611398.1">
    <property type="nucleotide sequence ID" value="NC_008312.1"/>
</dbReference>
<dbReference type="EMBL" id="CP000393">
    <property type="protein sequence ID" value="ABG51023.1"/>
    <property type="molecule type" value="Genomic_DNA"/>
</dbReference>
<gene>
    <name evidence="1" type="ordered locus">Tery_1763</name>
</gene>
<reference evidence="1" key="1">
    <citation type="submission" date="2006-06" db="EMBL/GenBank/DDBJ databases">
        <title>Complete sequence of Trichodesmium erythraeum IMS101.</title>
        <authorList>
            <consortium name="US DOE Joint Genome Institute"/>
            <person name="Copeland A."/>
            <person name="Lucas S."/>
            <person name="Lapidus A."/>
            <person name="Barry K."/>
            <person name="Detter J.C."/>
            <person name="Glavina del Rio T."/>
            <person name="Hammon N."/>
            <person name="Israni S."/>
            <person name="Dalin E."/>
            <person name="Tice H."/>
            <person name="Pitluck S."/>
            <person name="Kiss H."/>
            <person name="Munk A.C."/>
            <person name="Brettin T."/>
            <person name="Bruce D."/>
            <person name="Han C."/>
            <person name="Tapia R."/>
            <person name="Gilna P."/>
            <person name="Schmutz J."/>
            <person name="Larimer F."/>
            <person name="Land M."/>
            <person name="Hauser L."/>
            <person name="Kyrpides N."/>
            <person name="Kim E."/>
            <person name="Richardson P."/>
        </authorList>
    </citation>
    <scope>NUCLEOTIDE SEQUENCE [LARGE SCALE GENOMIC DNA]</scope>
    <source>
        <strain evidence="1">IMS101</strain>
    </source>
</reference>
<dbReference type="OrthoDB" id="433882at2"/>
<protein>
    <submittedName>
        <fullName evidence="1">Uncharacterized protein</fullName>
    </submittedName>
</protein>
<dbReference type="HOGENOM" id="CLU_2235400_0_0_3"/>
<accession>Q114Q1</accession>
<dbReference type="KEGG" id="ter:Tery_1763"/>